<feature type="compositionally biased region" description="Basic residues" evidence="1">
    <location>
        <begin position="16"/>
        <end position="29"/>
    </location>
</feature>
<dbReference type="AlphaFoldDB" id="A0A0F8X747"/>
<name>A0A0F8X747_9ZZZZ</name>
<reference evidence="2" key="1">
    <citation type="journal article" date="2015" name="Nature">
        <title>Complex archaea that bridge the gap between prokaryotes and eukaryotes.</title>
        <authorList>
            <person name="Spang A."/>
            <person name="Saw J.H."/>
            <person name="Jorgensen S.L."/>
            <person name="Zaremba-Niedzwiedzka K."/>
            <person name="Martijn J."/>
            <person name="Lind A.E."/>
            <person name="van Eijk R."/>
            <person name="Schleper C."/>
            <person name="Guy L."/>
            <person name="Ettema T.J."/>
        </authorList>
    </citation>
    <scope>NUCLEOTIDE SEQUENCE</scope>
</reference>
<organism evidence="2">
    <name type="scientific">marine sediment metagenome</name>
    <dbReference type="NCBI Taxonomy" id="412755"/>
    <lineage>
        <taxon>unclassified sequences</taxon>
        <taxon>metagenomes</taxon>
        <taxon>ecological metagenomes</taxon>
    </lineage>
</organism>
<evidence type="ECO:0000313" key="2">
    <source>
        <dbReference type="EMBL" id="KKK64633.1"/>
    </source>
</evidence>
<dbReference type="EMBL" id="LAZR01060936">
    <property type="protein sequence ID" value="KKK64633.1"/>
    <property type="molecule type" value="Genomic_DNA"/>
</dbReference>
<gene>
    <name evidence="2" type="ORF">LCGC14_2982200</name>
</gene>
<feature type="compositionally biased region" description="Polar residues" evidence="1">
    <location>
        <begin position="1"/>
        <end position="12"/>
    </location>
</feature>
<feature type="region of interest" description="Disordered" evidence="1">
    <location>
        <begin position="1"/>
        <end position="45"/>
    </location>
</feature>
<proteinExistence type="predicted"/>
<comment type="caution">
    <text evidence="2">The sequence shown here is derived from an EMBL/GenBank/DDBJ whole genome shotgun (WGS) entry which is preliminary data.</text>
</comment>
<sequence length="45" mass="5267">KNNSIDYFNNMTENKKGKKRQKQKQKKWKNTGGKNGKISGKAKKR</sequence>
<feature type="non-terminal residue" evidence="2">
    <location>
        <position position="1"/>
    </location>
</feature>
<evidence type="ECO:0000256" key="1">
    <source>
        <dbReference type="SAM" id="MobiDB-lite"/>
    </source>
</evidence>
<protein>
    <submittedName>
        <fullName evidence="2">Uncharacterized protein</fullName>
    </submittedName>
</protein>
<accession>A0A0F8X747</accession>